<feature type="chain" id="PRO_5045925800" description="Peptidase A4 family protein" evidence="2">
    <location>
        <begin position="30"/>
        <end position="363"/>
    </location>
</feature>
<evidence type="ECO:0000256" key="2">
    <source>
        <dbReference type="SAM" id="SignalP"/>
    </source>
</evidence>
<feature type="compositionally biased region" description="Low complexity" evidence="1">
    <location>
        <begin position="70"/>
        <end position="93"/>
    </location>
</feature>
<feature type="region of interest" description="Disordered" evidence="1">
    <location>
        <begin position="59"/>
        <end position="99"/>
    </location>
</feature>
<sequence length="363" mass="37082">MKHTRKPTRKAALCVLALAGLAAGGYGYANSHWAGFTSKGSASATDMFLSHNHFERGNWGGDGPGVQGYPSSESTTSTPSSITSSTSPAASSSVDLPSDTQASGNWAGYVTNPAMSSDLYTSVSGSWTVPSISSNSQGVAAQWIGLGGVSSDDLLQVGTMEQVQGGTTVDTVFWEKLPSAAQNVMTVSAGSTIDASIKQVSSSVWNVTITAKSASGQIQSKTIPVTLTSSYANGIGSSAEWISEDPSDTNGQLYPLANAGTVNFRSATVDGQALNNSANQVVPMALVSDDGQVLIAPSGLGSDGASFSTVTEDTEVSSVGQGYTGETGRSQRGHGGYHRMPTAGSPWERGAGFATGQFGGYGR</sequence>
<keyword evidence="4" id="KW-1185">Reference proteome</keyword>
<dbReference type="RefSeq" id="WP_275475754.1">
    <property type="nucleotide sequence ID" value="NZ_CP162940.1"/>
</dbReference>
<dbReference type="EMBL" id="JBDXSU010000001">
    <property type="protein sequence ID" value="MFB5188928.1"/>
    <property type="molecule type" value="Genomic_DNA"/>
</dbReference>
<accession>A0ABV5A9N7</accession>
<gene>
    <name evidence="3" type="ORF">KKP3000_001367</name>
</gene>
<feature type="region of interest" description="Disordered" evidence="1">
    <location>
        <begin position="311"/>
        <end position="350"/>
    </location>
</feature>
<reference evidence="3 4" key="1">
    <citation type="journal article" date="2024" name="Int. J. Mol. Sci.">
        <title>Exploration of Alicyclobacillus spp. Genome in Search of Antibiotic Resistance.</title>
        <authorList>
            <person name="Bucka-Kolendo J."/>
            <person name="Kiousi D.E."/>
            <person name="Dekowska A."/>
            <person name="Mikolajczuk-Szczyrba A."/>
            <person name="Karadedos D.M."/>
            <person name="Michael P."/>
            <person name="Galanis A."/>
            <person name="Sokolowska B."/>
        </authorList>
    </citation>
    <scope>NUCLEOTIDE SEQUENCE [LARGE SCALE GENOMIC DNA]</scope>
    <source>
        <strain evidence="3 4">KKP 3000</strain>
    </source>
</reference>
<keyword evidence="2" id="KW-0732">Signal</keyword>
<feature type="compositionally biased region" description="Polar residues" evidence="1">
    <location>
        <begin position="311"/>
        <end position="321"/>
    </location>
</feature>
<protein>
    <recommendedName>
        <fullName evidence="5">Peptidase A4 family protein</fullName>
    </recommendedName>
</protein>
<proteinExistence type="predicted"/>
<evidence type="ECO:0000313" key="3">
    <source>
        <dbReference type="EMBL" id="MFB5188928.1"/>
    </source>
</evidence>
<name>A0ABV5A9N7_9BACL</name>
<organism evidence="3 4">
    <name type="scientific">Alicyclobacillus fastidiosus</name>
    <dbReference type="NCBI Taxonomy" id="392011"/>
    <lineage>
        <taxon>Bacteria</taxon>
        <taxon>Bacillati</taxon>
        <taxon>Bacillota</taxon>
        <taxon>Bacilli</taxon>
        <taxon>Bacillales</taxon>
        <taxon>Alicyclobacillaceae</taxon>
        <taxon>Alicyclobacillus</taxon>
    </lineage>
</organism>
<comment type="caution">
    <text evidence="3">The sequence shown here is derived from an EMBL/GenBank/DDBJ whole genome shotgun (WGS) entry which is preliminary data.</text>
</comment>
<evidence type="ECO:0008006" key="5">
    <source>
        <dbReference type="Google" id="ProtNLM"/>
    </source>
</evidence>
<evidence type="ECO:0000256" key="1">
    <source>
        <dbReference type="SAM" id="MobiDB-lite"/>
    </source>
</evidence>
<evidence type="ECO:0000313" key="4">
    <source>
        <dbReference type="Proteomes" id="UP001579974"/>
    </source>
</evidence>
<dbReference type="InterPro" id="IPR013320">
    <property type="entry name" value="ConA-like_dom_sf"/>
</dbReference>
<dbReference type="InterPro" id="IPR000250">
    <property type="entry name" value="Peptidase_G1"/>
</dbReference>
<dbReference type="InterPro" id="IPR038656">
    <property type="entry name" value="Peptidase_G1_sf"/>
</dbReference>
<feature type="signal peptide" evidence="2">
    <location>
        <begin position="1"/>
        <end position="29"/>
    </location>
</feature>
<dbReference type="Gene3D" id="2.60.120.700">
    <property type="entry name" value="Peptidase G1"/>
    <property type="match status" value="1"/>
</dbReference>
<dbReference type="CDD" id="cd13426">
    <property type="entry name" value="Peptidase_G1"/>
    <property type="match status" value="1"/>
</dbReference>
<dbReference type="SUPFAM" id="SSF49899">
    <property type="entry name" value="Concanavalin A-like lectins/glucanases"/>
    <property type="match status" value="1"/>
</dbReference>
<dbReference type="Proteomes" id="UP001579974">
    <property type="component" value="Unassembled WGS sequence"/>
</dbReference>
<dbReference type="Pfam" id="PF01828">
    <property type="entry name" value="Peptidase_A4"/>
    <property type="match status" value="1"/>
</dbReference>